<dbReference type="RefSeq" id="WP_211855161.1">
    <property type="nucleotide sequence ID" value="NZ_JAAGBB010000034.1"/>
</dbReference>
<dbReference type="EMBL" id="JAAGBB010000034">
    <property type="protein sequence ID" value="MBR0667381.1"/>
    <property type="molecule type" value="Genomic_DNA"/>
</dbReference>
<organism evidence="3 4">
    <name type="scientific">Plastoroseomonas hellenica</name>
    <dbReference type="NCBI Taxonomy" id="2687306"/>
    <lineage>
        <taxon>Bacteria</taxon>
        <taxon>Pseudomonadati</taxon>
        <taxon>Pseudomonadota</taxon>
        <taxon>Alphaproteobacteria</taxon>
        <taxon>Acetobacterales</taxon>
        <taxon>Acetobacteraceae</taxon>
        <taxon>Plastoroseomonas</taxon>
    </lineage>
</organism>
<protein>
    <submittedName>
        <fullName evidence="3">Aldo/keto reductase</fullName>
    </submittedName>
</protein>
<dbReference type="PROSITE" id="PS51318">
    <property type="entry name" value="TAT"/>
    <property type="match status" value="1"/>
</dbReference>
<evidence type="ECO:0000313" key="3">
    <source>
        <dbReference type="EMBL" id="MBR0667381.1"/>
    </source>
</evidence>
<comment type="caution">
    <text evidence="3">The sequence shown here is derived from an EMBL/GenBank/DDBJ whole genome shotgun (WGS) entry which is preliminary data.</text>
</comment>
<feature type="domain" description="NADP-dependent oxidoreductase" evidence="2">
    <location>
        <begin position="73"/>
        <end position="324"/>
    </location>
</feature>
<dbReference type="PANTHER" id="PTHR43312">
    <property type="entry name" value="D-THREO-ALDOSE 1-DEHYDROGENASE"/>
    <property type="match status" value="1"/>
</dbReference>
<sequence length="368" mass="39873">MPNSQNTGSPTRRGIVGTGLGLGAAGLLAQAAPPGATPAQAQAPGGARPAAPPPAADVITRRIPRSGEVLPAIGLGTFLTFDLLPGQPREHFREVMRLYWEGGARVIDTSPLYGMAEVNAGTLAAALGITDQAFMTNKLWGTGDFLADAGHAQRSLEASLARLWRERIDVMQCHNLVNIDIAVPMLQAWKREGLTRYAGISHHDYVYFPAMAEWVGRGNLDFVQVRYSILSRQAEETVLRAAADTGTAVLVNMPLEKARLHRIVEGRPLPDFAREFGATTWAQFFLKWVIAHPAVTCTLPATSNPAHAAENIAALRGPLPDAAMRARMVRHMETIPGFAELERMPWYPGKRYPGVIARAQAALRSRLA</sequence>
<dbReference type="InterPro" id="IPR053135">
    <property type="entry name" value="AKR2_Oxidoreductase"/>
</dbReference>
<dbReference type="SUPFAM" id="SSF51430">
    <property type="entry name" value="NAD(P)-linked oxidoreductase"/>
    <property type="match status" value="1"/>
</dbReference>
<feature type="compositionally biased region" description="Low complexity" evidence="1">
    <location>
        <begin position="33"/>
        <end position="49"/>
    </location>
</feature>
<dbReference type="CDD" id="cd19095">
    <property type="entry name" value="AKR_PA4992-like"/>
    <property type="match status" value="1"/>
</dbReference>
<dbReference type="PANTHER" id="PTHR43312:SF1">
    <property type="entry name" value="NADP-DEPENDENT OXIDOREDUCTASE DOMAIN-CONTAINING PROTEIN"/>
    <property type="match status" value="1"/>
</dbReference>
<gene>
    <name evidence="3" type="ORF">GXW71_23700</name>
</gene>
<accession>A0ABS5F4B7</accession>
<dbReference type="InterPro" id="IPR006311">
    <property type="entry name" value="TAT_signal"/>
</dbReference>
<evidence type="ECO:0000259" key="2">
    <source>
        <dbReference type="Pfam" id="PF00248"/>
    </source>
</evidence>
<dbReference type="InterPro" id="IPR023210">
    <property type="entry name" value="NADP_OxRdtase_dom"/>
</dbReference>
<evidence type="ECO:0000256" key="1">
    <source>
        <dbReference type="SAM" id="MobiDB-lite"/>
    </source>
</evidence>
<proteinExistence type="predicted"/>
<dbReference type="InterPro" id="IPR036812">
    <property type="entry name" value="NAD(P)_OxRdtase_dom_sf"/>
</dbReference>
<dbReference type="Proteomes" id="UP001196870">
    <property type="component" value="Unassembled WGS sequence"/>
</dbReference>
<keyword evidence="4" id="KW-1185">Reference proteome</keyword>
<dbReference type="Pfam" id="PF00248">
    <property type="entry name" value="Aldo_ket_red"/>
    <property type="match status" value="1"/>
</dbReference>
<evidence type="ECO:0000313" key="4">
    <source>
        <dbReference type="Proteomes" id="UP001196870"/>
    </source>
</evidence>
<feature type="region of interest" description="Disordered" evidence="1">
    <location>
        <begin position="33"/>
        <end position="55"/>
    </location>
</feature>
<name>A0ABS5F4B7_9PROT</name>
<dbReference type="Gene3D" id="3.20.20.100">
    <property type="entry name" value="NADP-dependent oxidoreductase domain"/>
    <property type="match status" value="1"/>
</dbReference>
<reference evidence="4" key="1">
    <citation type="journal article" date="2021" name="Syst. Appl. Microbiol.">
        <title>Roseomonas hellenica sp. nov., isolated from roots of wild-growing Alkanna tinctoria.</title>
        <authorList>
            <person name="Rat A."/>
            <person name="Naranjo H.D."/>
            <person name="Lebbe L."/>
            <person name="Cnockaert M."/>
            <person name="Krigas N."/>
            <person name="Grigoriadou K."/>
            <person name="Maloupa E."/>
            <person name="Willems A."/>
        </authorList>
    </citation>
    <scope>NUCLEOTIDE SEQUENCE [LARGE SCALE GENOMIC DNA]</scope>
    <source>
        <strain evidence="4">LMG 31523</strain>
    </source>
</reference>